<dbReference type="PROSITE" id="PS50883">
    <property type="entry name" value="EAL"/>
    <property type="match status" value="1"/>
</dbReference>
<protein>
    <submittedName>
        <fullName evidence="3">EAL domain, c-di-GMP-specific phosphodiesterase class I (Or its enzymatically inactive variant)</fullName>
    </submittedName>
</protein>
<dbReference type="PANTHER" id="PTHR33121">
    <property type="entry name" value="CYCLIC DI-GMP PHOSPHODIESTERASE PDEF"/>
    <property type="match status" value="1"/>
</dbReference>
<evidence type="ECO:0000259" key="1">
    <source>
        <dbReference type="PROSITE" id="PS50883"/>
    </source>
</evidence>
<dbReference type="Proteomes" id="UP000184310">
    <property type="component" value="Unassembled WGS sequence"/>
</dbReference>
<dbReference type="AlphaFoldDB" id="A0A1M6FN63"/>
<dbReference type="SUPFAM" id="SSF141868">
    <property type="entry name" value="EAL domain-like"/>
    <property type="match status" value="1"/>
</dbReference>
<accession>A0A1M6FN63</accession>
<proteinExistence type="predicted"/>
<reference evidence="3 4" key="1">
    <citation type="submission" date="2016-11" db="EMBL/GenBank/DDBJ databases">
        <authorList>
            <person name="Jaros S."/>
            <person name="Januszkiewicz K."/>
            <person name="Wedrychowicz H."/>
        </authorList>
    </citation>
    <scope>NUCLEOTIDE SEQUENCE [LARGE SCALE GENOMIC DNA]</scope>
    <source>
        <strain evidence="3 4">DSM 21758</strain>
    </source>
</reference>
<dbReference type="InterPro" id="IPR050706">
    <property type="entry name" value="Cyclic-di-GMP_PDE-like"/>
</dbReference>
<dbReference type="Gene3D" id="3.20.20.450">
    <property type="entry name" value="EAL domain"/>
    <property type="match status" value="1"/>
</dbReference>
<dbReference type="EMBL" id="FQZB01000005">
    <property type="protein sequence ID" value="SHI99120.1"/>
    <property type="molecule type" value="Genomic_DNA"/>
</dbReference>
<dbReference type="InterPro" id="IPR043128">
    <property type="entry name" value="Rev_trsase/Diguanyl_cyclase"/>
</dbReference>
<gene>
    <name evidence="3" type="ORF">SAMN02745163_01185</name>
</gene>
<keyword evidence="4" id="KW-1185">Reference proteome</keyword>
<dbReference type="SMART" id="SM00052">
    <property type="entry name" value="EAL"/>
    <property type="match status" value="1"/>
</dbReference>
<dbReference type="SMART" id="SM00267">
    <property type="entry name" value="GGDEF"/>
    <property type="match status" value="1"/>
</dbReference>
<dbReference type="Gene3D" id="3.30.70.270">
    <property type="match status" value="1"/>
</dbReference>
<evidence type="ECO:0000313" key="4">
    <source>
        <dbReference type="Proteomes" id="UP000184310"/>
    </source>
</evidence>
<dbReference type="InterPro" id="IPR019494">
    <property type="entry name" value="FIST_C"/>
</dbReference>
<dbReference type="PROSITE" id="PS50887">
    <property type="entry name" value="GGDEF"/>
    <property type="match status" value="1"/>
</dbReference>
<dbReference type="STRING" id="1121302.SAMN02745163_01185"/>
<dbReference type="SMART" id="SM00897">
    <property type="entry name" value="FIST"/>
    <property type="match status" value="1"/>
</dbReference>
<dbReference type="InterPro" id="IPR013702">
    <property type="entry name" value="FIST_domain_N"/>
</dbReference>
<organism evidence="3 4">
    <name type="scientific">Clostridium cavendishii DSM 21758</name>
    <dbReference type="NCBI Taxonomy" id="1121302"/>
    <lineage>
        <taxon>Bacteria</taxon>
        <taxon>Bacillati</taxon>
        <taxon>Bacillota</taxon>
        <taxon>Clostridia</taxon>
        <taxon>Eubacteriales</taxon>
        <taxon>Clostridiaceae</taxon>
        <taxon>Clostridium</taxon>
    </lineage>
</organism>
<feature type="domain" description="EAL" evidence="1">
    <location>
        <begin position="591"/>
        <end position="834"/>
    </location>
</feature>
<feature type="domain" description="GGDEF" evidence="2">
    <location>
        <begin position="451"/>
        <end position="580"/>
    </location>
</feature>
<dbReference type="InterPro" id="IPR001633">
    <property type="entry name" value="EAL_dom"/>
</dbReference>
<dbReference type="Pfam" id="PF00990">
    <property type="entry name" value="GGDEF"/>
    <property type="match status" value="1"/>
</dbReference>
<dbReference type="CDD" id="cd01948">
    <property type="entry name" value="EAL"/>
    <property type="match status" value="1"/>
</dbReference>
<dbReference type="PANTHER" id="PTHR33121:SF71">
    <property type="entry name" value="OXYGEN SENSOR PROTEIN DOSP"/>
    <property type="match status" value="1"/>
</dbReference>
<dbReference type="SMART" id="SM01204">
    <property type="entry name" value="FIST_C"/>
    <property type="match status" value="1"/>
</dbReference>
<evidence type="ECO:0000259" key="2">
    <source>
        <dbReference type="PROSITE" id="PS50887"/>
    </source>
</evidence>
<dbReference type="Pfam" id="PF10442">
    <property type="entry name" value="FIST_C"/>
    <property type="match status" value="1"/>
</dbReference>
<dbReference type="InterPro" id="IPR000160">
    <property type="entry name" value="GGDEF_dom"/>
</dbReference>
<name>A0A1M6FN63_9CLOT</name>
<dbReference type="SUPFAM" id="SSF55073">
    <property type="entry name" value="Nucleotide cyclase"/>
    <property type="match status" value="1"/>
</dbReference>
<dbReference type="Pfam" id="PF08495">
    <property type="entry name" value="FIST"/>
    <property type="match status" value="1"/>
</dbReference>
<dbReference type="GO" id="GO:0071111">
    <property type="term" value="F:cyclic-guanylate-specific phosphodiesterase activity"/>
    <property type="evidence" value="ECO:0007669"/>
    <property type="project" value="InterPro"/>
</dbReference>
<dbReference type="InterPro" id="IPR029787">
    <property type="entry name" value="Nucleotide_cyclase"/>
</dbReference>
<dbReference type="InterPro" id="IPR035919">
    <property type="entry name" value="EAL_sf"/>
</dbReference>
<dbReference type="Pfam" id="PF00563">
    <property type="entry name" value="EAL"/>
    <property type="match status" value="1"/>
</dbReference>
<evidence type="ECO:0000313" key="3">
    <source>
        <dbReference type="EMBL" id="SHI99120.1"/>
    </source>
</evidence>
<sequence length="834" mass="95672">MGCVMINKSTLYTNVNELQQFIIENEINLKKNVFAQVFLAYNDEAQINDILSTLKQNIKDVVIIGGSVNSAIYKGEFYEANTVITFTISDKIKARSILFNCNDYKENNTVDILMKDFITTDTKLLLIYADKNTVNSDLFIRKFNEQKVDIKVAGGVFGDFHKKGYLFNEENIIKGGIAFLALDSSYLEVNMIVNSGWQGIGKEHIITKVIDNAIYEIDDEPAMDFYKNKIGEFCKNDLVMRTQFPVLVSHDNYFTPRVINSLEDGGVLNITGIVNEGDRILFAYCNNGYLIKEAYKNYKCFEEINAEVVYVFYCSSRKFLLNGNLNCELSPIKESISLSGFCGLGEMFTYNNSSYFANQVNIILTLSESQNSKLSIHTEIPSNIEDEIYESLTLHSLIKNCNNELNEHNFALEKLIKNKTDKIEKLFAYDNTTSLKNRNSLIYKLKESKSSEKKLAILDVINFSEMNDFYGLEQGDNIIRNIGDILISYEKRYNLMCYRLYSDKFAILSNCNISSSEFETCMEEIYNDFNNIVFKICDLDTIPIRFRMSICCNNQDALEKAELALSYAKNNALYFIIYDEKLEIEKKSLDNILWSKKLKKALEEDRIIPFYQPIINNTSCKIEKFECLARLIEEDGTIVAPYKFLGVSKKMGLYNEITKSIINKSFEEFKNSEFSFSINLSIDDILDLTTRNFILNKLKNYSGNCRVIFEIVESEEILLFKDIKNFIRDIKSYGAKIAIDDFGSGYSNFIWLHELNIDQIKIDGSIIKALKIEDAKIKKVLKAIVDFSSSLGIETTAEFIEDKELYDIVTSIGVNYSQGYYFSAPIKDPFSILK</sequence>